<dbReference type="REBASE" id="208684">
    <property type="entry name" value="Tal28IP"/>
</dbReference>
<organism evidence="1 2">
    <name type="scientific">Tumebacillus algifaecis</name>
    <dbReference type="NCBI Taxonomy" id="1214604"/>
    <lineage>
        <taxon>Bacteria</taxon>
        <taxon>Bacillati</taxon>
        <taxon>Bacillota</taxon>
        <taxon>Bacilli</taxon>
        <taxon>Bacillales</taxon>
        <taxon>Alicyclobacillaceae</taxon>
        <taxon>Tumebacillus</taxon>
    </lineage>
</organism>
<dbReference type="Pfam" id="PF04555">
    <property type="entry name" value="XhoI"/>
    <property type="match status" value="1"/>
</dbReference>
<dbReference type="GO" id="GO:0009307">
    <property type="term" value="P:DNA restriction-modification system"/>
    <property type="evidence" value="ECO:0007669"/>
    <property type="project" value="InterPro"/>
</dbReference>
<evidence type="ECO:0000313" key="2">
    <source>
        <dbReference type="Proteomes" id="UP000214688"/>
    </source>
</evidence>
<protein>
    <recommendedName>
        <fullName evidence="3">Restriction endonuclease</fullName>
    </recommendedName>
</protein>
<evidence type="ECO:0000313" key="1">
    <source>
        <dbReference type="EMBL" id="ASS75191.1"/>
    </source>
</evidence>
<accession>A0A223D0V9</accession>
<dbReference type="GO" id="GO:0003677">
    <property type="term" value="F:DNA binding"/>
    <property type="evidence" value="ECO:0007669"/>
    <property type="project" value="InterPro"/>
</dbReference>
<dbReference type="GO" id="GO:0009036">
    <property type="term" value="F:type II site-specific deoxyribonuclease activity"/>
    <property type="evidence" value="ECO:0007669"/>
    <property type="project" value="InterPro"/>
</dbReference>
<evidence type="ECO:0008006" key="3">
    <source>
        <dbReference type="Google" id="ProtNLM"/>
    </source>
</evidence>
<sequence>MNMWMPSNDEIKHITQYALMNFWGVRSNGVLDGKTMDGFANVLMDVLLKNGVHETEIIFGRSAKLPGYFRMSKDWDMIVLKNLQDGTRRLLAVIEFKSMHGSVGNNLNNRSEEAVGSSYDLWKAFEHGAFGASRPFLGYIYVMTDHPANKKGTERRGNMLFRPLDEYTKFPRTQQPANYEERAELFMMKMVQEQLYDKCALIIADTKKLGDYRTPNEELSIELLIRSLVGHIIAHQTS</sequence>
<dbReference type="EMBL" id="CP022657">
    <property type="protein sequence ID" value="ASS75191.1"/>
    <property type="molecule type" value="Genomic_DNA"/>
</dbReference>
<proteinExistence type="predicted"/>
<keyword evidence="2" id="KW-1185">Reference proteome</keyword>
<dbReference type="AlphaFoldDB" id="A0A223D0V9"/>
<dbReference type="KEGG" id="tab:CIG75_09485"/>
<dbReference type="InterPro" id="IPR007636">
    <property type="entry name" value="Restrct_endonuc_II_XhoI"/>
</dbReference>
<gene>
    <name evidence="1" type="ORF">CIG75_09485</name>
</gene>
<dbReference type="Proteomes" id="UP000214688">
    <property type="component" value="Chromosome"/>
</dbReference>
<reference evidence="1 2" key="1">
    <citation type="journal article" date="2015" name="Int. J. Syst. Evol. Microbiol.">
        <title>Tumebacillus algifaecis sp. nov., isolated from decomposing algal scum.</title>
        <authorList>
            <person name="Wu Y.F."/>
            <person name="Zhang B."/>
            <person name="Xing P."/>
            <person name="Wu Q.L."/>
            <person name="Liu S.J."/>
        </authorList>
    </citation>
    <scope>NUCLEOTIDE SEQUENCE [LARGE SCALE GENOMIC DNA]</scope>
    <source>
        <strain evidence="1 2">THMBR28</strain>
    </source>
</reference>
<name>A0A223D0V9_9BACL</name>